<dbReference type="InterPro" id="IPR017850">
    <property type="entry name" value="Alkaline_phosphatase_core_sf"/>
</dbReference>
<proteinExistence type="predicted"/>
<keyword evidence="2" id="KW-1185">Reference proteome</keyword>
<dbReference type="SUPFAM" id="SSF53649">
    <property type="entry name" value="Alkaline phosphatase-like"/>
    <property type="match status" value="1"/>
</dbReference>
<dbReference type="Proteomes" id="UP001595947">
    <property type="component" value="Unassembled WGS sequence"/>
</dbReference>
<protein>
    <submittedName>
        <fullName evidence="1">Uncharacterized protein</fullName>
    </submittedName>
</protein>
<dbReference type="RefSeq" id="WP_378034887.1">
    <property type="nucleotide sequence ID" value="NZ_JBHSIV010000004.1"/>
</dbReference>
<evidence type="ECO:0000313" key="2">
    <source>
        <dbReference type="Proteomes" id="UP001595947"/>
    </source>
</evidence>
<dbReference type="Gene3D" id="3.40.720.10">
    <property type="entry name" value="Alkaline Phosphatase, subunit A"/>
    <property type="match status" value="1"/>
</dbReference>
<organism evidence="1 2">
    <name type="scientific">Actinomycetospora atypica</name>
    <dbReference type="NCBI Taxonomy" id="1290095"/>
    <lineage>
        <taxon>Bacteria</taxon>
        <taxon>Bacillati</taxon>
        <taxon>Actinomycetota</taxon>
        <taxon>Actinomycetes</taxon>
        <taxon>Pseudonocardiales</taxon>
        <taxon>Pseudonocardiaceae</taxon>
        <taxon>Actinomycetospora</taxon>
    </lineage>
</organism>
<sequence>MTEPTVVLYELNEVPWRLVDAYVADHPRSTLAGLLRSGTTWTTVNDDAAHLSPWRTWPTLHRSMYAADHNSFELGQDPQTFRGTDLWEPLDEAGVRVGTFGVLQSWPPRRHASGGFSVPDTFAGDAATEPPELSTFQRFNLRMTSENAYSSDAPLSAADLVRTGLDLVRRGLTPASAARLAAHLVRERRDRRFQAARPMMQVLPSFDLYWRLRRRTRPRFSAFFTNHVAAMMHRYWGDAMPEYATGFDYEPDPVFATFLDAAMTLADRQLATIVKALRPGDRLVVAASMGQGPIDHRVDVSGLMVLDDGPALARFLGAGPAEQELAMHPMCSLAFGSADAAARAAGTLARVVDHREEPLFETIEQQGATVTFRTRYTPVPDDDPRVAHLLDAPEHAGTYGELGLAVRDRMGGSNTAYHIPEGILVDVEVGAVGAGDVRREINVLDVAPSLLATVYGVEPPASMKGAVDDSLFR</sequence>
<reference evidence="2" key="1">
    <citation type="journal article" date="2019" name="Int. J. Syst. Evol. Microbiol.">
        <title>The Global Catalogue of Microorganisms (GCM) 10K type strain sequencing project: providing services to taxonomists for standard genome sequencing and annotation.</title>
        <authorList>
            <consortium name="The Broad Institute Genomics Platform"/>
            <consortium name="The Broad Institute Genome Sequencing Center for Infectious Disease"/>
            <person name="Wu L."/>
            <person name="Ma J."/>
        </authorList>
    </citation>
    <scope>NUCLEOTIDE SEQUENCE [LARGE SCALE GENOMIC DNA]</scope>
    <source>
        <strain evidence="2">CGMCC 4.7093</strain>
    </source>
</reference>
<gene>
    <name evidence="1" type="ORF">ACFPBZ_04895</name>
</gene>
<name>A0ABV9YI66_9PSEU</name>
<dbReference type="EMBL" id="JBHSIV010000004">
    <property type="protein sequence ID" value="MFC5061532.1"/>
    <property type="molecule type" value="Genomic_DNA"/>
</dbReference>
<comment type="caution">
    <text evidence="1">The sequence shown here is derived from an EMBL/GenBank/DDBJ whole genome shotgun (WGS) entry which is preliminary data.</text>
</comment>
<accession>A0ABV9YI66</accession>
<evidence type="ECO:0000313" key="1">
    <source>
        <dbReference type="EMBL" id="MFC5061532.1"/>
    </source>
</evidence>